<accession>A0A5S9MLD2</accession>
<proteinExistence type="predicted"/>
<dbReference type="AlphaFoldDB" id="A0A5S9MLD2"/>
<name>A0A5S9MLD2_BACIA</name>
<evidence type="ECO:0000313" key="2">
    <source>
        <dbReference type="Proteomes" id="UP000464658"/>
    </source>
</evidence>
<dbReference type="Proteomes" id="UP000464658">
    <property type="component" value="Chromosome"/>
</dbReference>
<evidence type="ECO:0000313" key="1">
    <source>
        <dbReference type="EMBL" id="BBP93054.1"/>
    </source>
</evidence>
<sequence length="81" mass="9057">MIYAFFDGGGNQSSDLGETRKNYLDDLSEKHELGDLPTANFAILLEEPAMKKKRESESEIVWDGKPMISRLAQQVEGGKPQ</sequence>
<protein>
    <submittedName>
        <fullName evidence="1">Uncharacterized protein</fullName>
    </submittedName>
</protein>
<reference evidence="1 2" key="1">
    <citation type="submission" date="2019-12" db="EMBL/GenBank/DDBJ databases">
        <title>Full genome sequence of a Bacillus safensis strain isolated from commercially available natto in Indonesia.</title>
        <authorList>
            <person name="Yoshida M."/>
            <person name="Uomi M."/>
            <person name="Waturangi D."/>
            <person name="Ekaputri J.J."/>
            <person name="Setiamarga D.H.E."/>
        </authorList>
    </citation>
    <scope>NUCLEOTIDE SEQUENCE [LARGE SCALE GENOMIC DNA]</scope>
    <source>
        <strain evidence="1 2">IDN1</strain>
    </source>
</reference>
<organism evidence="1 2">
    <name type="scientific">Bacillus safensis</name>
    <dbReference type="NCBI Taxonomy" id="561879"/>
    <lineage>
        <taxon>Bacteria</taxon>
        <taxon>Bacillati</taxon>
        <taxon>Bacillota</taxon>
        <taxon>Bacilli</taxon>
        <taxon>Bacillales</taxon>
        <taxon>Bacillaceae</taxon>
        <taxon>Bacillus</taxon>
    </lineage>
</organism>
<dbReference type="EMBL" id="AP021906">
    <property type="protein sequence ID" value="BBP93054.1"/>
    <property type="molecule type" value="Genomic_DNA"/>
</dbReference>
<gene>
    <name evidence="1" type="ORF">BsIDN1_66720</name>
</gene>